<name>A0A0W0FYA1_MONRR</name>
<gene>
    <name evidence="1" type="ORF">WG66_6126</name>
</gene>
<dbReference type="Proteomes" id="UP000054988">
    <property type="component" value="Unassembled WGS sequence"/>
</dbReference>
<protein>
    <submittedName>
        <fullName evidence="1">Uncharacterized protein</fullName>
    </submittedName>
</protein>
<reference evidence="1 2" key="1">
    <citation type="submission" date="2015-12" db="EMBL/GenBank/DDBJ databases">
        <title>Draft genome sequence of Moniliophthora roreri, the causal agent of frosty pod rot of cacao.</title>
        <authorList>
            <person name="Aime M.C."/>
            <person name="Diaz-Valderrama J.R."/>
            <person name="Kijpornyongpan T."/>
            <person name="Phillips-Mora W."/>
        </authorList>
    </citation>
    <scope>NUCLEOTIDE SEQUENCE [LARGE SCALE GENOMIC DNA]</scope>
    <source>
        <strain evidence="1 2">MCA 2952</strain>
    </source>
</reference>
<organism evidence="1 2">
    <name type="scientific">Moniliophthora roreri</name>
    <name type="common">Frosty pod rot fungus</name>
    <name type="synonym">Monilia roreri</name>
    <dbReference type="NCBI Taxonomy" id="221103"/>
    <lineage>
        <taxon>Eukaryota</taxon>
        <taxon>Fungi</taxon>
        <taxon>Dikarya</taxon>
        <taxon>Basidiomycota</taxon>
        <taxon>Agaricomycotina</taxon>
        <taxon>Agaricomycetes</taxon>
        <taxon>Agaricomycetidae</taxon>
        <taxon>Agaricales</taxon>
        <taxon>Marasmiineae</taxon>
        <taxon>Marasmiaceae</taxon>
        <taxon>Moniliophthora</taxon>
    </lineage>
</organism>
<dbReference type="EMBL" id="LATX01001497">
    <property type="protein sequence ID" value="KTB41293.1"/>
    <property type="molecule type" value="Genomic_DNA"/>
</dbReference>
<accession>A0A0W0FYA1</accession>
<evidence type="ECO:0000313" key="1">
    <source>
        <dbReference type="EMBL" id="KTB41293.1"/>
    </source>
</evidence>
<sequence length="152" mass="16465">MNKIGSFLDLPYYQAADKAHSSHRSKKSSKVVNDGSDDNEVIVLTVPSKDTEIANALKPTTTEVVKSLCFSKEKKTLKEKKSSSINAELGKGSKHPHLECPIANLHKESSEASHIWLSKLKLADKLMADVEVVSSPQETVAGPSHTASQVAK</sequence>
<comment type="caution">
    <text evidence="1">The sequence shown here is derived from an EMBL/GenBank/DDBJ whole genome shotgun (WGS) entry which is preliminary data.</text>
</comment>
<proteinExistence type="predicted"/>
<dbReference type="AlphaFoldDB" id="A0A0W0FYA1"/>
<evidence type="ECO:0000313" key="2">
    <source>
        <dbReference type="Proteomes" id="UP000054988"/>
    </source>
</evidence>